<sequence>MTVKGGTTPACAACKYQRRKCSPACPLAPYFPANQPKMFQNVHRLFGVSYVTKILERLTIKAEKDDAMRSIIYESDMRERFPVDGCCGVLVHLQQQLIAANQELDYINANLQACREQMVDHVREQQQQQQQMVDHVQQQQQQQPMVDHVQQQQQQQQMVDHVQEQQQQMVEYGDGQFVVNDGGDIMSAIRATFGIQNVMGKSDVFNTDGQHVFDTEAQEFSNDVFDHETKSYYIPTKHEEFKSSLESTLDDATEQSALHDAMEHGCRRDGADHSYRREVIRDGADHIYRREFIRV</sequence>
<reference evidence="3 4" key="1">
    <citation type="submission" date="2024-06" db="EMBL/GenBank/DDBJ databases">
        <title>A chromosome level genome sequence of Diviner's sage (Salvia divinorum).</title>
        <authorList>
            <person name="Ford S.A."/>
            <person name="Ro D.-K."/>
            <person name="Ness R.W."/>
            <person name="Phillips M.A."/>
        </authorList>
    </citation>
    <scope>NUCLEOTIDE SEQUENCE [LARGE SCALE GENOMIC DNA]</scope>
    <source>
        <strain evidence="3">SAF-2024a</strain>
        <tissue evidence="3">Leaf</tissue>
    </source>
</reference>
<organism evidence="3 4">
    <name type="scientific">Salvia divinorum</name>
    <name type="common">Maria pastora</name>
    <name type="synonym">Diviner's sage</name>
    <dbReference type="NCBI Taxonomy" id="28513"/>
    <lineage>
        <taxon>Eukaryota</taxon>
        <taxon>Viridiplantae</taxon>
        <taxon>Streptophyta</taxon>
        <taxon>Embryophyta</taxon>
        <taxon>Tracheophyta</taxon>
        <taxon>Spermatophyta</taxon>
        <taxon>Magnoliopsida</taxon>
        <taxon>eudicotyledons</taxon>
        <taxon>Gunneridae</taxon>
        <taxon>Pentapetalae</taxon>
        <taxon>asterids</taxon>
        <taxon>lamiids</taxon>
        <taxon>Lamiales</taxon>
        <taxon>Lamiaceae</taxon>
        <taxon>Nepetoideae</taxon>
        <taxon>Mentheae</taxon>
        <taxon>Salviinae</taxon>
        <taxon>Salvia</taxon>
        <taxon>Salvia subgen. Calosphace</taxon>
    </lineage>
</organism>
<name>A0ABD1HFT7_SALDI</name>
<accession>A0ABD1HFT7</accession>
<comment type="similarity">
    <text evidence="1">Belongs to the LOB domain-containing protein family.</text>
</comment>
<keyword evidence="4" id="KW-1185">Reference proteome</keyword>
<dbReference type="Proteomes" id="UP001567538">
    <property type="component" value="Unassembled WGS sequence"/>
</dbReference>
<proteinExistence type="inferred from homology"/>
<dbReference type="PANTHER" id="PTHR31301:SF21">
    <property type="entry name" value="LOB DOMAIN-CONTAINING PROTEIN 27-RELATED"/>
    <property type="match status" value="1"/>
</dbReference>
<dbReference type="PROSITE" id="PS50891">
    <property type="entry name" value="LOB"/>
    <property type="match status" value="1"/>
</dbReference>
<dbReference type="AlphaFoldDB" id="A0ABD1HFT7"/>
<dbReference type="EMBL" id="JBEAFC010000006">
    <property type="protein sequence ID" value="KAL1554810.1"/>
    <property type="molecule type" value="Genomic_DNA"/>
</dbReference>
<dbReference type="PANTHER" id="PTHR31301">
    <property type="entry name" value="LOB DOMAIN-CONTAINING PROTEIN 4-RELATED"/>
    <property type="match status" value="1"/>
</dbReference>
<evidence type="ECO:0000313" key="3">
    <source>
        <dbReference type="EMBL" id="KAL1554810.1"/>
    </source>
</evidence>
<comment type="caution">
    <text evidence="3">The sequence shown here is derived from an EMBL/GenBank/DDBJ whole genome shotgun (WGS) entry which is preliminary data.</text>
</comment>
<gene>
    <name evidence="3" type="ORF">AAHA92_15327</name>
</gene>
<protein>
    <submittedName>
        <fullName evidence="3">LOB domain-containing protein 27-like isoform X2</fullName>
    </submittedName>
</protein>
<evidence type="ECO:0000259" key="2">
    <source>
        <dbReference type="PROSITE" id="PS50891"/>
    </source>
</evidence>
<dbReference type="Pfam" id="PF03195">
    <property type="entry name" value="LOB"/>
    <property type="match status" value="1"/>
</dbReference>
<evidence type="ECO:0000256" key="1">
    <source>
        <dbReference type="ARBA" id="ARBA00005474"/>
    </source>
</evidence>
<feature type="domain" description="LOB" evidence="2">
    <location>
        <begin position="9"/>
        <end position="111"/>
    </location>
</feature>
<evidence type="ECO:0000313" key="4">
    <source>
        <dbReference type="Proteomes" id="UP001567538"/>
    </source>
</evidence>
<dbReference type="InterPro" id="IPR004883">
    <property type="entry name" value="LOB"/>
</dbReference>